<evidence type="ECO:0000313" key="2">
    <source>
        <dbReference type="EMBL" id="KAK8005931.1"/>
    </source>
</evidence>
<protein>
    <submittedName>
        <fullName evidence="2">Uncharacterized protein</fullName>
    </submittedName>
</protein>
<organism evidence="2 3">
    <name type="scientific">Apiospora marii</name>
    <dbReference type="NCBI Taxonomy" id="335849"/>
    <lineage>
        <taxon>Eukaryota</taxon>
        <taxon>Fungi</taxon>
        <taxon>Dikarya</taxon>
        <taxon>Ascomycota</taxon>
        <taxon>Pezizomycotina</taxon>
        <taxon>Sordariomycetes</taxon>
        <taxon>Xylariomycetidae</taxon>
        <taxon>Amphisphaeriales</taxon>
        <taxon>Apiosporaceae</taxon>
        <taxon>Apiospora</taxon>
    </lineage>
</organism>
<sequence>MPRTLPYRLLSQPQPMTPLNKAPNPLGSHPLMAPGQQTSPRRARSPLPQIRVTPPQPASHPRM</sequence>
<dbReference type="EMBL" id="JAQQWI010000017">
    <property type="protein sequence ID" value="KAK8005931.1"/>
    <property type="molecule type" value="Genomic_DNA"/>
</dbReference>
<gene>
    <name evidence="2" type="ORF">PG991_012228</name>
</gene>
<evidence type="ECO:0000313" key="3">
    <source>
        <dbReference type="Proteomes" id="UP001396898"/>
    </source>
</evidence>
<name>A0ABR1R986_9PEZI</name>
<proteinExistence type="predicted"/>
<comment type="caution">
    <text evidence="2">The sequence shown here is derived from an EMBL/GenBank/DDBJ whole genome shotgun (WGS) entry which is preliminary data.</text>
</comment>
<keyword evidence="3" id="KW-1185">Reference proteome</keyword>
<reference evidence="2 3" key="1">
    <citation type="submission" date="2023-01" db="EMBL/GenBank/DDBJ databases">
        <title>Analysis of 21 Apiospora genomes using comparative genomics revels a genus with tremendous synthesis potential of carbohydrate active enzymes and secondary metabolites.</title>
        <authorList>
            <person name="Sorensen T."/>
        </authorList>
    </citation>
    <scope>NUCLEOTIDE SEQUENCE [LARGE SCALE GENOMIC DNA]</scope>
    <source>
        <strain evidence="2 3">CBS 20057</strain>
    </source>
</reference>
<dbReference type="Proteomes" id="UP001396898">
    <property type="component" value="Unassembled WGS sequence"/>
</dbReference>
<accession>A0ABR1R986</accession>
<evidence type="ECO:0000256" key="1">
    <source>
        <dbReference type="SAM" id="MobiDB-lite"/>
    </source>
</evidence>
<feature type="compositionally biased region" description="Pro residues" evidence="1">
    <location>
        <begin position="54"/>
        <end position="63"/>
    </location>
</feature>
<feature type="region of interest" description="Disordered" evidence="1">
    <location>
        <begin position="1"/>
        <end position="63"/>
    </location>
</feature>